<dbReference type="Gene3D" id="3.40.50.620">
    <property type="entry name" value="HUPs"/>
    <property type="match status" value="1"/>
</dbReference>
<dbReference type="OrthoDB" id="9788959at2"/>
<evidence type="ECO:0000313" key="4">
    <source>
        <dbReference type="Proteomes" id="UP000093044"/>
    </source>
</evidence>
<dbReference type="AlphaFoldDB" id="A0A1B2I8H5"/>
<feature type="domain" description="UspA" evidence="2">
    <location>
        <begin position="2"/>
        <end position="152"/>
    </location>
</feature>
<dbReference type="Proteomes" id="UP000093044">
    <property type="component" value="Chromosome"/>
</dbReference>
<accession>A0A1B2I8H5</accession>
<reference evidence="3" key="1">
    <citation type="submission" date="2016-08" db="EMBL/GenBank/DDBJ databases">
        <title>Complete genome of Cloacibacillus porcorum.</title>
        <authorList>
            <person name="Looft T."/>
            <person name="Bayles D.O."/>
            <person name="Alt D.P."/>
        </authorList>
    </citation>
    <scope>NUCLEOTIDE SEQUENCE [LARGE SCALE GENOMIC DNA]</scope>
    <source>
        <strain evidence="3">CL-84</strain>
    </source>
</reference>
<sequence length="154" mass="16808">MKMLIAVDFSPVGREAAFNGYRYAQQLGADVTFLHIVPAMATPLEGYNMHFYITPEARSTEEKVKAAAAKEINTLVDEIKEKYGALPDGHKCGVSVNVADNPGSEIIRVADSDGYSIIVIGNKGYTTLERMILGSTALKVVNQAKCSVLLYRHQ</sequence>
<gene>
    <name evidence="3" type="ORF">BED41_14710</name>
</gene>
<evidence type="ECO:0000256" key="1">
    <source>
        <dbReference type="ARBA" id="ARBA00008791"/>
    </source>
</evidence>
<dbReference type="PANTHER" id="PTHR46268">
    <property type="entry name" value="STRESS RESPONSE PROTEIN NHAX"/>
    <property type="match status" value="1"/>
</dbReference>
<dbReference type="STRING" id="1197717.BED41_14710"/>
<keyword evidence="4" id="KW-1185">Reference proteome</keyword>
<dbReference type="GeneID" id="83059096"/>
<dbReference type="RefSeq" id="WP_066748025.1">
    <property type="nucleotide sequence ID" value="NZ_CAUFKJ010000006.1"/>
</dbReference>
<proteinExistence type="inferred from homology"/>
<organism evidence="3 4">
    <name type="scientific">Cloacibacillus porcorum</name>
    <dbReference type="NCBI Taxonomy" id="1197717"/>
    <lineage>
        <taxon>Bacteria</taxon>
        <taxon>Thermotogati</taxon>
        <taxon>Synergistota</taxon>
        <taxon>Synergistia</taxon>
        <taxon>Synergistales</taxon>
        <taxon>Synergistaceae</taxon>
        <taxon>Cloacibacillus</taxon>
    </lineage>
</organism>
<evidence type="ECO:0000259" key="2">
    <source>
        <dbReference type="Pfam" id="PF00582"/>
    </source>
</evidence>
<dbReference type="Pfam" id="PF00582">
    <property type="entry name" value="Usp"/>
    <property type="match status" value="1"/>
</dbReference>
<dbReference type="InterPro" id="IPR014729">
    <property type="entry name" value="Rossmann-like_a/b/a_fold"/>
</dbReference>
<dbReference type="PANTHER" id="PTHR46268:SF6">
    <property type="entry name" value="UNIVERSAL STRESS PROTEIN UP12"/>
    <property type="match status" value="1"/>
</dbReference>
<evidence type="ECO:0000313" key="3">
    <source>
        <dbReference type="EMBL" id="ANZ46242.1"/>
    </source>
</evidence>
<protein>
    <recommendedName>
        <fullName evidence="2">UspA domain-containing protein</fullName>
    </recommendedName>
</protein>
<comment type="similarity">
    <text evidence="1">Belongs to the universal stress protein A family.</text>
</comment>
<dbReference type="CDD" id="cd00293">
    <property type="entry name" value="USP-like"/>
    <property type="match status" value="1"/>
</dbReference>
<dbReference type="InterPro" id="IPR006016">
    <property type="entry name" value="UspA"/>
</dbReference>
<dbReference type="KEGG" id="cpor:BED41_14710"/>
<dbReference type="SUPFAM" id="SSF52402">
    <property type="entry name" value="Adenine nucleotide alpha hydrolases-like"/>
    <property type="match status" value="1"/>
</dbReference>
<dbReference type="InterPro" id="IPR006015">
    <property type="entry name" value="Universal_stress_UspA"/>
</dbReference>
<dbReference type="EMBL" id="CP016757">
    <property type="protein sequence ID" value="ANZ46242.1"/>
    <property type="molecule type" value="Genomic_DNA"/>
</dbReference>
<name>A0A1B2I8H5_9BACT</name>
<dbReference type="PRINTS" id="PR01438">
    <property type="entry name" value="UNVRSLSTRESS"/>
</dbReference>